<comment type="subcellular location">
    <subcellularLocation>
        <location evidence="4">Endoplasmic reticulum</location>
    </subcellularLocation>
</comment>
<dbReference type="Pfam" id="PF12937">
    <property type="entry name" value="F-box-like"/>
    <property type="match status" value="1"/>
</dbReference>
<accession>A0A8H5AVN8</accession>
<dbReference type="InterPro" id="IPR001810">
    <property type="entry name" value="F-box_dom"/>
</dbReference>
<dbReference type="AlphaFoldDB" id="A0A8H5AVN8"/>
<dbReference type="UniPathway" id="UPA00378"/>
<organism evidence="7 8">
    <name type="scientific">Psilocybe cf. subviscida</name>
    <dbReference type="NCBI Taxonomy" id="2480587"/>
    <lineage>
        <taxon>Eukaryota</taxon>
        <taxon>Fungi</taxon>
        <taxon>Dikarya</taxon>
        <taxon>Basidiomycota</taxon>
        <taxon>Agaricomycotina</taxon>
        <taxon>Agaricomycetes</taxon>
        <taxon>Agaricomycetidae</taxon>
        <taxon>Agaricales</taxon>
        <taxon>Agaricineae</taxon>
        <taxon>Strophariaceae</taxon>
        <taxon>Psilocybe</taxon>
    </lineage>
</organism>
<comment type="pathway">
    <text evidence="4">Protein modification; protein glycosylation.</text>
</comment>
<comment type="function">
    <text evidence="4">Transfers mannose from GDP-mannose to dolichol monophosphate to form dolichol phosphate mannose (Dol-P-Man) which is the mannosyl donor in pathways leading to N-glycosylation, glycosyl phosphatidylinositol membrane anchoring, and O-mannosylation of proteins.</text>
</comment>
<feature type="compositionally biased region" description="Low complexity" evidence="5">
    <location>
        <begin position="295"/>
        <end position="314"/>
    </location>
</feature>
<sequence length="500" mass="56377">MQVGSFNTPDTHKYSVILPTYNERKNLPVIIWLLAKTFTENGLSWEVIVVDDNSPDGTQEIAKQLASLYGEDKILLKPRAGKLGLGTAYIHGLNFVTGDFVIIMDADFSHHPKFIPQFIRLQQAHNLDIVTGTRYRATSTPSSSEAQPGGVHGWDFKRKLVSRGANFLADTILNPGVSDLTGSFRLYRLPVLRHIITETVSKGYVFQMEMMVRARALGYTVGEVPITFVDRIFGDSKLGANEIVSYAQDMSTLLQGVLKSNTEDLESKLRTVRSDRRQRAPYEDNNKEDSDDDLVNVVSLPGTPSRTRPSSPSRQGAQSRTLNRGPLTITPNKLDPLKAFPTELTQRVFALLSIRDLAKTSLVCKKWARSQSLNYVWFQHYRKENFHDDSLPPGKWTRRESKQNWRQVYLKSVKERAPTTYSRPISGYSSPNKAMSGHQTPREIKEEQWKQAEEAAARPGKIEMREMYKELGGRKARAKTKLGSTGVRDKGGWDEGGADW</sequence>
<dbReference type="GO" id="GO:0005789">
    <property type="term" value="C:endoplasmic reticulum membrane"/>
    <property type="evidence" value="ECO:0007669"/>
    <property type="project" value="TreeGrafter"/>
</dbReference>
<dbReference type="InterPro" id="IPR036047">
    <property type="entry name" value="F-box-like_dom_sf"/>
</dbReference>
<feature type="region of interest" description="Disordered" evidence="5">
    <location>
        <begin position="273"/>
        <end position="334"/>
    </location>
</feature>
<keyword evidence="2 4" id="KW-0328">Glycosyltransferase</keyword>
<dbReference type="Gene3D" id="1.20.1280.50">
    <property type="match status" value="1"/>
</dbReference>
<evidence type="ECO:0000256" key="4">
    <source>
        <dbReference type="RuleBase" id="RU365083"/>
    </source>
</evidence>
<keyword evidence="4" id="KW-0256">Endoplasmic reticulum</keyword>
<reference evidence="7 8" key="1">
    <citation type="journal article" date="2020" name="ISME J.">
        <title>Uncovering the hidden diversity of litter-decomposition mechanisms in mushroom-forming fungi.</title>
        <authorList>
            <person name="Floudas D."/>
            <person name="Bentzer J."/>
            <person name="Ahren D."/>
            <person name="Johansson T."/>
            <person name="Persson P."/>
            <person name="Tunlid A."/>
        </authorList>
    </citation>
    <scope>NUCLEOTIDE SEQUENCE [LARGE SCALE GENOMIC DNA]</scope>
    <source>
        <strain evidence="7 8">CBS 101986</strain>
    </source>
</reference>
<dbReference type="Gene3D" id="3.90.550.10">
    <property type="entry name" value="Spore Coat Polysaccharide Biosynthesis Protein SpsA, Chain A"/>
    <property type="match status" value="1"/>
</dbReference>
<dbReference type="InterPro" id="IPR001173">
    <property type="entry name" value="Glyco_trans_2-like"/>
</dbReference>
<evidence type="ECO:0000256" key="2">
    <source>
        <dbReference type="ARBA" id="ARBA00022676"/>
    </source>
</evidence>
<dbReference type="GO" id="GO:0004582">
    <property type="term" value="F:dolichyl-phosphate beta-D-mannosyltransferase activity"/>
    <property type="evidence" value="ECO:0007669"/>
    <property type="project" value="UniProtKB-UniRule"/>
</dbReference>
<dbReference type="Pfam" id="PF00535">
    <property type="entry name" value="Glycos_transf_2"/>
    <property type="match status" value="1"/>
</dbReference>
<evidence type="ECO:0000313" key="7">
    <source>
        <dbReference type="EMBL" id="KAF5311760.1"/>
    </source>
</evidence>
<protein>
    <recommendedName>
        <fullName evidence="4">Dolichol-phosphate mannosyltransferase subunit 1</fullName>
        <ecNumber evidence="4">2.4.1.83</ecNumber>
    </recommendedName>
</protein>
<dbReference type="OrthoDB" id="2603at2759"/>
<evidence type="ECO:0000313" key="8">
    <source>
        <dbReference type="Proteomes" id="UP000567179"/>
    </source>
</evidence>
<dbReference type="SMART" id="SM00256">
    <property type="entry name" value="FBOX"/>
    <property type="match status" value="1"/>
</dbReference>
<proteinExistence type="inferred from homology"/>
<keyword evidence="8" id="KW-1185">Reference proteome</keyword>
<comment type="caution">
    <text evidence="7">The sequence shown here is derived from an EMBL/GenBank/DDBJ whole genome shotgun (WGS) entry which is preliminary data.</text>
</comment>
<comment type="similarity">
    <text evidence="1 4">Belongs to the glycosyltransferase 2 family.</text>
</comment>
<dbReference type="PANTHER" id="PTHR43398">
    <property type="entry name" value="DOLICHOL-PHOSPHATE MANNOSYLTRANSFERASE SUBUNIT 1"/>
    <property type="match status" value="1"/>
</dbReference>
<feature type="domain" description="F-box" evidence="6">
    <location>
        <begin position="334"/>
        <end position="380"/>
    </location>
</feature>
<dbReference type="Proteomes" id="UP000567179">
    <property type="component" value="Unassembled WGS sequence"/>
</dbReference>
<dbReference type="EMBL" id="JAACJJ010000056">
    <property type="protein sequence ID" value="KAF5311760.1"/>
    <property type="molecule type" value="Genomic_DNA"/>
</dbReference>
<evidence type="ECO:0000256" key="3">
    <source>
        <dbReference type="ARBA" id="ARBA00022679"/>
    </source>
</evidence>
<keyword evidence="3 4" id="KW-0808">Transferase</keyword>
<dbReference type="FunFam" id="3.90.550.10:FF:000082">
    <property type="entry name" value="Dolichol-phosphate mannosyltransferase subunit 1"/>
    <property type="match status" value="1"/>
</dbReference>
<feature type="region of interest" description="Disordered" evidence="5">
    <location>
        <begin position="445"/>
        <end position="464"/>
    </location>
</feature>
<dbReference type="InterPro" id="IPR039528">
    <property type="entry name" value="DPM1-like"/>
</dbReference>
<dbReference type="PANTHER" id="PTHR43398:SF1">
    <property type="entry name" value="DOLICHOL-PHOSPHATE MANNOSYLTRANSFERASE SUBUNIT 1"/>
    <property type="match status" value="1"/>
</dbReference>
<evidence type="ECO:0000256" key="5">
    <source>
        <dbReference type="SAM" id="MobiDB-lite"/>
    </source>
</evidence>
<comment type="subunit">
    <text evidence="4">Component of the dolichol-phosphate mannose (DPM) synthase complex.</text>
</comment>
<dbReference type="CDD" id="cd09917">
    <property type="entry name" value="F-box_SF"/>
    <property type="match status" value="1"/>
</dbReference>
<dbReference type="GO" id="GO:0035269">
    <property type="term" value="P:protein O-linked glycosylation via mannose"/>
    <property type="evidence" value="ECO:0007669"/>
    <property type="project" value="TreeGrafter"/>
</dbReference>
<dbReference type="SUPFAM" id="SSF53448">
    <property type="entry name" value="Nucleotide-diphospho-sugar transferases"/>
    <property type="match status" value="1"/>
</dbReference>
<dbReference type="GO" id="GO:0006488">
    <property type="term" value="P:dolichol-linked oligosaccharide biosynthetic process"/>
    <property type="evidence" value="ECO:0007669"/>
    <property type="project" value="TreeGrafter"/>
</dbReference>
<feature type="region of interest" description="Disordered" evidence="5">
    <location>
        <begin position="471"/>
        <end position="500"/>
    </location>
</feature>
<dbReference type="GO" id="GO:0006506">
    <property type="term" value="P:GPI anchor biosynthetic process"/>
    <property type="evidence" value="ECO:0007669"/>
    <property type="project" value="TreeGrafter"/>
</dbReference>
<evidence type="ECO:0000259" key="6">
    <source>
        <dbReference type="PROSITE" id="PS50181"/>
    </source>
</evidence>
<feature type="compositionally biased region" description="Basic and acidic residues" evidence="5">
    <location>
        <begin position="273"/>
        <end position="288"/>
    </location>
</feature>
<dbReference type="CDD" id="cd06442">
    <property type="entry name" value="DPM1_like"/>
    <property type="match status" value="1"/>
</dbReference>
<dbReference type="EC" id="2.4.1.83" evidence="4"/>
<dbReference type="SUPFAM" id="SSF81383">
    <property type="entry name" value="F-box domain"/>
    <property type="match status" value="1"/>
</dbReference>
<dbReference type="PROSITE" id="PS50181">
    <property type="entry name" value="FBOX"/>
    <property type="match status" value="1"/>
</dbReference>
<name>A0A8H5AVN8_9AGAR</name>
<gene>
    <name evidence="7" type="ORF">D9619_003584</name>
</gene>
<dbReference type="InterPro" id="IPR029044">
    <property type="entry name" value="Nucleotide-diphossugar_trans"/>
</dbReference>
<comment type="catalytic activity">
    <reaction evidence="4">
        <text>a di-trans,poly-cis-dolichyl phosphate + GDP-alpha-D-mannose = a di-trans,poly-cis-dolichyl beta-D-mannosyl phosphate + GDP</text>
        <dbReference type="Rhea" id="RHEA:21184"/>
        <dbReference type="Rhea" id="RHEA-COMP:19498"/>
        <dbReference type="Rhea" id="RHEA-COMP:19501"/>
        <dbReference type="ChEBI" id="CHEBI:57527"/>
        <dbReference type="ChEBI" id="CHEBI:57683"/>
        <dbReference type="ChEBI" id="CHEBI:58189"/>
        <dbReference type="ChEBI" id="CHEBI:58211"/>
    </reaction>
</comment>
<evidence type="ECO:0000256" key="1">
    <source>
        <dbReference type="ARBA" id="ARBA00006739"/>
    </source>
</evidence>